<gene>
    <name evidence="3" type="ORF">BHQ10_009231</name>
</gene>
<feature type="compositionally biased region" description="Polar residues" evidence="2">
    <location>
        <begin position="1"/>
        <end position="10"/>
    </location>
</feature>
<accession>A0A364LBR5</accession>
<comment type="caution">
    <text evidence="3">The sequence shown here is derived from an EMBL/GenBank/DDBJ whole genome shotgun (WGS) entry which is preliminary data.</text>
</comment>
<feature type="region of interest" description="Disordered" evidence="2">
    <location>
        <begin position="1"/>
        <end position="25"/>
    </location>
</feature>
<proteinExistence type="predicted"/>
<sequence length="290" mass="31865">MSQKKSSQGAMGQKLTSERDSSNKSKSCYICKAASDKLLECVSCGKYCDPVCAWVDAQELPTVWKCAECKSKTQLSPAPDMGMGMDMDTDSTSESSVDSVIIMKGSTKKATSTPSPLKVSDKAAQKSEITTPKAVSKRPLDTPKPPSPPLVVIKSSKKKSESGSPSKRQKKSNSSKQPVKDMETQTVTSSEMQLSSSNQPNELQTALHTIQSHLDQVHVLRARNAGLTAENKTLKERANNEEETSWELKEYNENLEAQIKELKAERDELQDKLHKIRRLSGIAMLDNDDA</sequence>
<evidence type="ECO:0008006" key="5">
    <source>
        <dbReference type="Google" id="ProtNLM"/>
    </source>
</evidence>
<dbReference type="Gene3D" id="1.20.5.340">
    <property type="match status" value="1"/>
</dbReference>
<dbReference type="Proteomes" id="UP000249363">
    <property type="component" value="Unassembled WGS sequence"/>
</dbReference>
<dbReference type="EMBL" id="MIKG01000023">
    <property type="protein sequence ID" value="RAO73219.1"/>
    <property type="molecule type" value="Genomic_DNA"/>
</dbReference>
<evidence type="ECO:0000313" key="3">
    <source>
        <dbReference type="EMBL" id="RAO73219.1"/>
    </source>
</evidence>
<dbReference type="SUPFAM" id="SSF57903">
    <property type="entry name" value="FYVE/PHD zinc finger"/>
    <property type="match status" value="1"/>
</dbReference>
<keyword evidence="4" id="KW-1185">Reference proteome</keyword>
<evidence type="ECO:0000313" key="4">
    <source>
        <dbReference type="Proteomes" id="UP000249363"/>
    </source>
</evidence>
<dbReference type="OrthoDB" id="4226985at2759"/>
<dbReference type="InterPro" id="IPR011011">
    <property type="entry name" value="Znf_FYVE_PHD"/>
</dbReference>
<feature type="coiled-coil region" evidence="1">
    <location>
        <begin position="217"/>
        <end position="279"/>
    </location>
</feature>
<name>A0A364LBR5_TALAM</name>
<feature type="region of interest" description="Disordered" evidence="2">
    <location>
        <begin position="75"/>
        <end position="201"/>
    </location>
</feature>
<evidence type="ECO:0000256" key="1">
    <source>
        <dbReference type="SAM" id="Coils"/>
    </source>
</evidence>
<evidence type="ECO:0000256" key="2">
    <source>
        <dbReference type="SAM" id="MobiDB-lite"/>
    </source>
</evidence>
<protein>
    <recommendedName>
        <fullName evidence="5">PHD-type domain-containing protein</fullName>
    </recommendedName>
</protein>
<dbReference type="CDD" id="cd14686">
    <property type="entry name" value="bZIP"/>
    <property type="match status" value="1"/>
</dbReference>
<dbReference type="AlphaFoldDB" id="A0A364LBR5"/>
<organism evidence="3 4">
    <name type="scientific">Talaromyces amestolkiae</name>
    <dbReference type="NCBI Taxonomy" id="1196081"/>
    <lineage>
        <taxon>Eukaryota</taxon>
        <taxon>Fungi</taxon>
        <taxon>Dikarya</taxon>
        <taxon>Ascomycota</taxon>
        <taxon>Pezizomycotina</taxon>
        <taxon>Eurotiomycetes</taxon>
        <taxon>Eurotiomycetidae</taxon>
        <taxon>Eurotiales</taxon>
        <taxon>Trichocomaceae</taxon>
        <taxon>Talaromyces</taxon>
        <taxon>Talaromyces sect. Talaromyces</taxon>
    </lineage>
</organism>
<reference evidence="3 4" key="1">
    <citation type="journal article" date="2017" name="Biotechnol. Biofuels">
        <title>Differential beta-glucosidase expression as a function of carbon source availability in Talaromyces amestolkiae: a genomic and proteomic approach.</title>
        <authorList>
            <person name="de Eugenio L.I."/>
            <person name="Mendez-Liter J.A."/>
            <person name="Nieto-Dominguez M."/>
            <person name="Alonso L."/>
            <person name="Gil-Munoz J."/>
            <person name="Barriuso J."/>
            <person name="Prieto A."/>
            <person name="Martinez M.J."/>
        </authorList>
    </citation>
    <scope>NUCLEOTIDE SEQUENCE [LARGE SCALE GENOMIC DNA]</scope>
    <source>
        <strain evidence="3 4">CIB</strain>
    </source>
</reference>
<dbReference type="RefSeq" id="XP_040737733.1">
    <property type="nucleotide sequence ID" value="XM_040882125.1"/>
</dbReference>
<feature type="compositionally biased region" description="Polar residues" evidence="2">
    <location>
        <begin position="184"/>
        <end position="201"/>
    </location>
</feature>
<keyword evidence="1" id="KW-0175">Coiled coil</keyword>
<dbReference type="GeneID" id="63798445"/>
<feature type="compositionally biased region" description="Low complexity" evidence="2">
    <location>
        <begin position="80"/>
        <end position="100"/>
    </location>
</feature>